<comment type="caution">
    <text evidence="3">The sequence shown here is derived from an EMBL/GenBank/DDBJ whole genome shotgun (WGS) entry which is preliminary data.</text>
</comment>
<keyword evidence="4" id="KW-1185">Reference proteome</keyword>
<evidence type="ECO:0000313" key="3">
    <source>
        <dbReference type="EMBL" id="GAA5145404.1"/>
    </source>
</evidence>
<feature type="region of interest" description="Disordered" evidence="1">
    <location>
        <begin position="167"/>
        <end position="199"/>
    </location>
</feature>
<dbReference type="NCBIfam" id="TIGR03083">
    <property type="entry name" value="maleylpyruvate isomerase family mycothiol-dependent enzyme"/>
    <property type="match status" value="1"/>
</dbReference>
<dbReference type="EMBL" id="BAABJP010000001">
    <property type="protein sequence ID" value="GAA5145404.1"/>
    <property type="molecule type" value="Genomic_DNA"/>
</dbReference>
<reference evidence="4" key="1">
    <citation type="journal article" date="2019" name="Int. J. Syst. Evol. Microbiol.">
        <title>The Global Catalogue of Microorganisms (GCM) 10K type strain sequencing project: providing services to taxonomists for standard genome sequencing and annotation.</title>
        <authorList>
            <consortium name="The Broad Institute Genomics Platform"/>
            <consortium name="The Broad Institute Genome Sequencing Center for Infectious Disease"/>
            <person name="Wu L."/>
            <person name="Ma J."/>
        </authorList>
    </citation>
    <scope>NUCLEOTIDE SEQUENCE [LARGE SCALE GENOMIC DNA]</scope>
    <source>
        <strain evidence="4">JCM 18303</strain>
    </source>
</reference>
<sequence>MADRLPLMTQQPDPRPLYRDALAWAQSLIENVRPDQFGLPTPCPEFDVRTMLGHLVTVVERSRVVGEGGSALSVPLVTPEVPGDDWALAFGAGVQKMLSVWSDDGLLDTVVTVPWGTMPGRAALWGYLDEAVVHGWDLAVATGQPPEGPAHAAEATLAVFKQTLPADQRGEGVPFGPPVDPAPDAGPTERLANWVGHHR</sequence>
<dbReference type="NCBIfam" id="TIGR03086">
    <property type="entry name" value="TIGR03086 family metal-binding protein"/>
    <property type="match status" value="1"/>
</dbReference>
<evidence type="ECO:0000259" key="2">
    <source>
        <dbReference type="Pfam" id="PF11716"/>
    </source>
</evidence>
<proteinExistence type="predicted"/>
<dbReference type="InterPro" id="IPR017517">
    <property type="entry name" value="Maleyloyr_isom"/>
</dbReference>
<evidence type="ECO:0000313" key="4">
    <source>
        <dbReference type="Proteomes" id="UP001428817"/>
    </source>
</evidence>
<protein>
    <submittedName>
        <fullName evidence="3">TIGR03086 family metal-binding protein</fullName>
    </submittedName>
</protein>
<organism evidence="3 4">
    <name type="scientific">Pseudonocardia eucalypti</name>
    <dbReference type="NCBI Taxonomy" id="648755"/>
    <lineage>
        <taxon>Bacteria</taxon>
        <taxon>Bacillati</taxon>
        <taxon>Actinomycetota</taxon>
        <taxon>Actinomycetes</taxon>
        <taxon>Pseudonocardiales</taxon>
        <taxon>Pseudonocardiaceae</taxon>
        <taxon>Pseudonocardia</taxon>
    </lineage>
</organism>
<dbReference type="InterPro" id="IPR024344">
    <property type="entry name" value="MDMPI_metal-binding"/>
</dbReference>
<feature type="domain" description="Mycothiol-dependent maleylpyruvate isomerase metal-binding" evidence="2">
    <location>
        <begin position="25"/>
        <end position="139"/>
    </location>
</feature>
<dbReference type="InterPro" id="IPR034660">
    <property type="entry name" value="DinB/YfiT-like"/>
</dbReference>
<dbReference type="InterPro" id="IPR017520">
    <property type="entry name" value="CHP03086"/>
</dbReference>
<evidence type="ECO:0000256" key="1">
    <source>
        <dbReference type="SAM" id="MobiDB-lite"/>
    </source>
</evidence>
<accession>A0ABP9PGI8</accession>
<dbReference type="SUPFAM" id="SSF109854">
    <property type="entry name" value="DinB/YfiT-like putative metalloenzymes"/>
    <property type="match status" value="1"/>
</dbReference>
<gene>
    <name evidence="3" type="ORF">GCM10023321_03230</name>
</gene>
<dbReference type="Pfam" id="PF11716">
    <property type="entry name" value="MDMPI_N"/>
    <property type="match status" value="1"/>
</dbReference>
<name>A0ABP9PGI8_9PSEU</name>
<dbReference type="Proteomes" id="UP001428817">
    <property type="component" value="Unassembled WGS sequence"/>
</dbReference>